<sequence length="56" mass="6208">MVGIVANQILVAVLGLQLPQLLLLISLDFAHFSQQTLQIKVHSTCLVTPKFHKPLM</sequence>
<dbReference type="EMBL" id="PSQE01000004">
    <property type="protein sequence ID" value="RHN59356.1"/>
    <property type="molecule type" value="Genomic_DNA"/>
</dbReference>
<organism evidence="1">
    <name type="scientific">Medicago truncatula</name>
    <name type="common">Barrel medic</name>
    <name type="synonym">Medicago tribuloides</name>
    <dbReference type="NCBI Taxonomy" id="3880"/>
    <lineage>
        <taxon>Eukaryota</taxon>
        <taxon>Viridiplantae</taxon>
        <taxon>Streptophyta</taxon>
        <taxon>Embryophyta</taxon>
        <taxon>Tracheophyta</taxon>
        <taxon>Spermatophyta</taxon>
        <taxon>Magnoliopsida</taxon>
        <taxon>eudicotyledons</taxon>
        <taxon>Gunneridae</taxon>
        <taxon>Pentapetalae</taxon>
        <taxon>rosids</taxon>
        <taxon>fabids</taxon>
        <taxon>Fabales</taxon>
        <taxon>Fabaceae</taxon>
        <taxon>Papilionoideae</taxon>
        <taxon>50 kb inversion clade</taxon>
        <taxon>NPAAA clade</taxon>
        <taxon>Hologalegina</taxon>
        <taxon>IRL clade</taxon>
        <taxon>Trifolieae</taxon>
        <taxon>Medicago</taxon>
    </lineage>
</organism>
<name>A0A396I161_MEDTR</name>
<dbReference type="AlphaFoldDB" id="A0A396I161"/>
<dbReference type="Proteomes" id="UP000265566">
    <property type="component" value="Chromosome 4"/>
</dbReference>
<proteinExistence type="predicted"/>
<protein>
    <submittedName>
        <fullName evidence="1">Uncharacterized protein</fullName>
    </submittedName>
</protein>
<reference evidence="1" key="1">
    <citation type="journal article" date="2018" name="Nat. Plants">
        <title>Whole-genome landscape of Medicago truncatula symbiotic genes.</title>
        <authorList>
            <person name="Pecrix Y."/>
            <person name="Gamas P."/>
            <person name="Carrere S."/>
        </authorList>
    </citation>
    <scope>NUCLEOTIDE SEQUENCE</scope>
    <source>
        <tissue evidence="1">Leaves</tissue>
    </source>
</reference>
<gene>
    <name evidence="1" type="ORF">MtrunA17_Chr4g0012421</name>
</gene>
<accession>A0A396I161</accession>
<dbReference type="Gramene" id="rna21379">
    <property type="protein sequence ID" value="RHN59356.1"/>
    <property type="gene ID" value="gene21379"/>
</dbReference>
<evidence type="ECO:0000313" key="1">
    <source>
        <dbReference type="EMBL" id="RHN59356.1"/>
    </source>
</evidence>
<comment type="caution">
    <text evidence="1">The sequence shown here is derived from an EMBL/GenBank/DDBJ whole genome shotgun (WGS) entry which is preliminary data.</text>
</comment>